<dbReference type="KEGG" id="dpp:DICPUDRAFT_158970"/>
<dbReference type="EMBL" id="GL871431">
    <property type="protein sequence ID" value="EGC29449.1"/>
    <property type="molecule type" value="Genomic_DNA"/>
</dbReference>
<keyword evidence="4 6" id="KW-0472">Membrane</keyword>
<evidence type="ECO:0000256" key="6">
    <source>
        <dbReference type="SAM" id="Phobius"/>
    </source>
</evidence>
<dbReference type="OMA" id="YRQFIVY"/>
<feature type="transmembrane region" description="Helical" evidence="6">
    <location>
        <begin position="367"/>
        <end position="387"/>
    </location>
</feature>
<dbReference type="InterPro" id="IPR007632">
    <property type="entry name" value="Anoctamin"/>
</dbReference>
<feature type="transmembrane region" description="Helical" evidence="6">
    <location>
        <begin position="231"/>
        <end position="252"/>
    </location>
</feature>
<dbReference type="PANTHER" id="PTHR12308">
    <property type="entry name" value="ANOCTAMIN"/>
    <property type="match status" value="1"/>
</dbReference>
<protein>
    <recommendedName>
        <fullName evidence="7">Anoctamin transmembrane domain-containing protein</fullName>
    </recommendedName>
</protein>
<evidence type="ECO:0000313" key="9">
    <source>
        <dbReference type="Proteomes" id="UP000001064"/>
    </source>
</evidence>
<comment type="subcellular location">
    <subcellularLocation>
        <location evidence="1">Membrane</location>
        <topology evidence="1">Multi-pass membrane protein</topology>
    </subcellularLocation>
</comment>
<feature type="transmembrane region" description="Helical" evidence="6">
    <location>
        <begin position="167"/>
        <end position="190"/>
    </location>
</feature>
<reference evidence="9" key="1">
    <citation type="journal article" date="2011" name="Genome Biol.">
        <title>Comparative genomics of the social amoebae Dictyostelium discoideum and Dictyostelium purpureum.</title>
        <authorList>
            <consortium name="US DOE Joint Genome Institute (JGI-PGF)"/>
            <person name="Sucgang R."/>
            <person name="Kuo A."/>
            <person name="Tian X."/>
            <person name="Salerno W."/>
            <person name="Parikh A."/>
            <person name="Feasley C.L."/>
            <person name="Dalin E."/>
            <person name="Tu H."/>
            <person name="Huang E."/>
            <person name="Barry K."/>
            <person name="Lindquist E."/>
            <person name="Shapiro H."/>
            <person name="Bruce D."/>
            <person name="Schmutz J."/>
            <person name="Salamov A."/>
            <person name="Fey P."/>
            <person name="Gaudet P."/>
            <person name="Anjard C."/>
            <person name="Babu M.M."/>
            <person name="Basu S."/>
            <person name="Bushmanova Y."/>
            <person name="van der Wel H."/>
            <person name="Katoh-Kurasawa M."/>
            <person name="Dinh C."/>
            <person name="Coutinho P.M."/>
            <person name="Saito T."/>
            <person name="Elias M."/>
            <person name="Schaap P."/>
            <person name="Kay R.R."/>
            <person name="Henrissat B."/>
            <person name="Eichinger L."/>
            <person name="Rivero F."/>
            <person name="Putnam N.H."/>
            <person name="West C.M."/>
            <person name="Loomis W.F."/>
            <person name="Chisholm R.L."/>
            <person name="Shaulsky G."/>
            <person name="Strassmann J.E."/>
            <person name="Queller D.C."/>
            <person name="Kuspa A."/>
            <person name="Grigoriev I.V."/>
        </authorList>
    </citation>
    <scope>NUCLEOTIDE SEQUENCE [LARGE SCALE GENOMIC DNA]</scope>
    <source>
        <strain evidence="9">QSDP1</strain>
    </source>
</reference>
<keyword evidence="2 6" id="KW-0812">Transmembrane</keyword>
<dbReference type="Pfam" id="PF04547">
    <property type="entry name" value="Anoctamin"/>
    <property type="match status" value="1"/>
</dbReference>
<dbReference type="RefSeq" id="XP_003294027.1">
    <property type="nucleotide sequence ID" value="XM_003293979.1"/>
</dbReference>
<dbReference type="InterPro" id="IPR049452">
    <property type="entry name" value="Anoctamin_TM"/>
</dbReference>
<dbReference type="eggNOG" id="ENOG502S72X">
    <property type="taxonomic scope" value="Eukaryota"/>
</dbReference>
<feature type="transmembrane region" description="Helical" evidence="6">
    <location>
        <begin position="471"/>
        <end position="497"/>
    </location>
</feature>
<dbReference type="AlphaFoldDB" id="F1A2Y2"/>
<dbReference type="GO" id="GO:0016020">
    <property type="term" value="C:membrane"/>
    <property type="evidence" value="ECO:0007669"/>
    <property type="project" value="UniProtKB-SubCell"/>
</dbReference>
<accession>F1A2Y2</accession>
<keyword evidence="9" id="KW-1185">Reference proteome</keyword>
<name>F1A2Y2_DICPU</name>
<dbReference type="VEuPathDB" id="AmoebaDB:DICPUDRAFT_158970"/>
<feature type="compositionally biased region" description="Low complexity" evidence="5">
    <location>
        <begin position="38"/>
        <end position="63"/>
    </location>
</feature>
<feature type="domain" description="Anoctamin transmembrane" evidence="7">
    <location>
        <begin position="161"/>
        <end position="534"/>
    </location>
</feature>
<gene>
    <name evidence="8" type="ORF">DICPUDRAFT_158970</name>
</gene>
<dbReference type="SUPFAM" id="SSF81995">
    <property type="entry name" value="beta-sandwich domain of Sec23/24"/>
    <property type="match status" value="1"/>
</dbReference>
<evidence type="ECO:0000256" key="1">
    <source>
        <dbReference type="ARBA" id="ARBA00004141"/>
    </source>
</evidence>
<evidence type="ECO:0000256" key="2">
    <source>
        <dbReference type="ARBA" id="ARBA00022692"/>
    </source>
</evidence>
<feature type="transmembrane region" description="Helical" evidence="6">
    <location>
        <begin position="518"/>
        <end position="538"/>
    </location>
</feature>
<sequence length="574" mass="66425">MTKGNDDGVPMEYYMQQDDSSAPQSPYFPNLHQEQQSQININQTFQPQQQQQQQIQHNPQQLQQQQDLYDSQYLFLKPSPDAQDYEDLAIKDKFLENMFGANVRSKKAKVPEGFVVSYTKSGQPFLISVAYAHQDNEDYLAANEHSKQALPIACSNAEVERVYGTGIYLYFNFITFCIIVNVILLVFVLINLVPHFYYGSRKDDFSGFTIQDYILIAPNLQSYYQSEAKLYYFWSTFACVLLSFAVGPIYALKVNKYFQKNNKVDFEDGFDSDDIILKNVNLSGKKRIIRRVISYSIFIILLCISTVLCALVLKLINSYKENNFLSLSLVTSFISAAIIRIINVIYDQISIYLTRFERHSTWTLFKIHNTLKLFVFKVVNVIILYILRDQIFEKITHIAILEGCPLVDAGSQFLLILVLDLTLSNLWEIIYSLIFAAIGKRREQSGKRSSDYYKPEFDLSEEYLEILYRQFIVYLGIPIYPIVAVFGVACNIVEYYVDRFRLFRICKKPHRMQGSMKKFLSFYLLIISIVSVVTYPYGSGWVLIQIGFKHGSLYNKCSYLFENVIPTLNSSSTL</sequence>
<dbReference type="GeneID" id="10505344"/>
<evidence type="ECO:0000256" key="4">
    <source>
        <dbReference type="ARBA" id="ARBA00023136"/>
    </source>
</evidence>
<dbReference type="PANTHER" id="PTHR12308:SF80">
    <property type="entry name" value="DUF590 FAMILY PROTEIN"/>
    <property type="match status" value="1"/>
</dbReference>
<dbReference type="InParanoid" id="F1A2Y2"/>
<dbReference type="GO" id="GO:1902476">
    <property type="term" value="P:chloride transmembrane transport"/>
    <property type="evidence" value="ECO:0000318"/>
    <property type="project" value="GO_Central"/>
</dbReference>
<evidence type="ECO:0000259" key="7">
    <source>
        <dbReference type="Pfam" id="PF04547"/>
    </source>
</evidence>
<organism evidence="8 9">
    <name type="scientific">Dictyostelium purpureum</name>
    <name type="common">Slime mold</name>
    <dbReference type="NCBI Taxonomy" id="5786"/>
    <lineage>
        <taxon>Eukaryota</taxon>
        <taxon>Amoebozoa</taxon>
        <taxon>Evosea</taxon>
        <taxon>Eumycetozoa</taxon>
        <taxon>Dictyostelia</taxon>
        <taxon>Dictyosteliales</taxon>
        <taxon>Dictyosteliaceae</taxon>
        <taxon>Dictyostelium</taxon>
    </lineage>
</organism>
<evidence type="ECO:0000256" key="5">
    <source>
        <dbReference type="SAM" id="MobiDB-lite"/>
    </source>
</evidence>
<dbReference type="Proteomes" id="UP000001064">
    <property type="component" value="Unassembled WGS sequence"/>
</dbReference>
<proteinExistence type="predicted"/>
<dbReference type="GO" id="GO:0005254">
    <property type="term" value="F:chloride channel activity"/>
    <property type="evidence" value="ECO:0000318"/>
    <property type="project" value="GO_Central"/>
</dbReference>
<feature type="transmembrane region" description="Helical" evidence="6">
    <location>
        <begin position="292"/>
        <end position="313"/>
    </location>
</feature>
<feature type="transmembrane region" description="Helical" evidence="6">
    <location>
        <begin position="325"/>
        <end position="346"/>
    </location>
</feature>
<dbReference type="OrthoDB" id="296386at2759"/>
<evidence type="ECO:0000313" key="8">
    <source>
        <dbReference type="EMBL" id="EGC29449.1"/>
    </source>
</evidence>
<keyword evidence="3 6" id="KW-1133">Transmembrane helix</keyword>
<feature type="region of interest" description="Disordered" evidence="5">
    <location>
        <begin position="1"/>
        <end position="63"/>
    </location>
</feature>
<evidence type="ECO:0000256" key="3">
    <source>
        <dbReference type="ARBA" id="ARBA00022989"/>
    </source>
</evidence>